<dbReference type="GO" id="GO:0051082">
    <property type="term" value="F:unfolded protein binding"/>
    <property type="evidence" value="ECO:0007669"/>
    <property type="project" value="TreeGrafter"/>
</dbReference>
<name>A0A2S7Y1Q7_BEABA</name>
<proteinExistence type="inferred from homology"/>
<feature type="compositionally biased region" description="Basic residues" evidence="2">
    <location>
        <begin position="1"/>
        <end position="10"/>
    </location>
</feature>
<feature type="region of interest" description="Disordered" evidence="2">
    <location>
        <begin position="335"/>
        <end position="387"/>
    </location>
</feature>
<dbReference type="InterPro" id="IPR011989">
    <property type="entry name" value="ARM-like"/>
</dbReference>
<feature type="compositionally biased region" description="Acidic residues" evidence="2">
    <location>
        <begin position="376"/>
        <end position="387"/>
    </location>
</feature>
<dbReference type="InterPro" id="IPR057990">
    <property type="entry name" value="TPR_SYO1"/>
</dbReference>
<feature type="compositionally biased region" description="Acidic residues" evidence="2">
    <location>
        <begin position="354"/>
        <end position="367"/>
    </location>
</feature>
<comment type="similarity">
    <text evidence="1">Belongs to the nuclear import and ribosome assembly adapter family.</text>
</comment>
<evidence type="ECO:0000313" key="4">
    <source>
        <dbReference type="EMBL" id="PQK10097.1"/>
    </source>
</evidence>
<evidence type="ECO:0000259" key="3">
    <source>
        <dbReference type="Pfam" id="PF25567"/>
    </source>
</evidence>
<dbReference type="InterPro" id="IPR052616">
    <property type="entry name" value="SYO1-like"/>
</dbReference>
<dbReference type="SUPFAM" id="SSF48371">
    <property type="entry name" value="ARM repeat"/>
    <property type="match status" value="1"/>
</dbReference>
<dbReference type="InterPro" id="IPR016024">
    <property type="entry name" value="ARM-type_fold"/>
</dbReference>
<accession>A0A2S7Y1Q7</accession>
<feature type="region of interest" description="Disordered" evidence="2">
    <location>
        <begin position="1"/>
        <end position="25"/>
    </location>
</feature>
<evidence type="ECO:0000313" key="5">
    <source>
        <dbReference type="Proteomes" id="UP000237441"/>
    </source>
</evidence>
<dbReference type="Gene3D" id="1.25.10.10">
    <property type="entry name" value="Leucine-rich Repeat Variant"/>
    <property type="match status" value="2"/>
</dbReference>
<dbReference type="GO" id="GO:0006606">
    <property type="term" value="P:protein import into nucleus"/>
    <property type="evidence" value="ECO:0007669"/>
    <property type="project" value="TreeGrafter"/>
</dbReference>
<feature type="region of interest" description="Disordered" evidence="2">
    <location>
        <begin position="536"/>
        <end position="560"/>
    </location>
</feature>
<gene>
    <name evidence="4" type="ORF">BB8028_0002g04210</name>
</gene>
<feature type="compositionally biased region" description="Low complexity" evidence="2">
    <location>
        <begin position="537"/>
        <end position="547"/>
    </location>
</feature>
<reference evidence="4 5" key="1">
    <citation type="submission" date="2016-07" db="EMBL/GenBank/DDBJ databases">
        <title>Comparative genomics of the entomopathogenic fungus Beauveria bassiana.</title>
        <authorList>
            <person name="Valero Jimenez C.A."/>
            <person name="Zwaan B.J."/>
            <person name="Van Kan J.A."/>
            <person name="Takken W."/>
            <person name="Debets A.J."/>
            <person name="Schoustra S.E."/>
            <person name="Koenraadt C.J."/>
        </authorList>
    </citation>
    <scope>NUCLEOTIDE SEQUENCE [LARGE SCALE GENOMIC DNA]</scope>
    <source>
        <strain evidence="4 5">ARSEF 8028</strain>
    </source>
</reference>
<dbReference type="EMBL" id="JRHA01000002">
    <property type="protein sequence ID" value="PQK10097.1"/>
    <property type="molecule type" value="Genomic_DNA"/>
</dbReference>
<dbReference type="PANTHER" id="PTHR13347:SF1">
    <property type="entry name" value="HEAT REPEAT-CONTAINING PROTEIN 3"/>
    <property type="match status" value="1"/>
</dbReference>
<dbReference type="Proteomes" id="UP000237441">
    <property type="component" value="Unassembled WGS sequence"/>
</dbReference>
<organism evidence="4 5">
    <name type="scientific">Beauveria bassiana</name>
    <name type="common">White muscardine disease fungus</name>
    <name type="synonym">Tritirachium shiotae</name>
    <dbReference type="NCBI Taxonomy" id="176275"/>
    <lineage>
        <taxon>Eukaryota</taxon>
        <taxon>Fungi</taxon>
        <taxon>Dikarya</taxon>
        <taxon>Ascomycota</taxon>
        <taxon>Pezizomycotina</taxon>
        <taxon>Sordariomycetes</taxon>
        <taxon>Hypocreomycetidae</taxon>
        <taxon>Hypocreales</taxon>
        <taxon>Cordycipitaceae</taxon>
        <taxon>Beauveria</taxon>
    </lineage>
</organism>
<evidence type="ECO:0000256" key="1">
    <source>
        <dbReference type="ARBA" id="ARBA00049983"/>
    </source>
</evidence>
<evidence type="ECO:0000256" key="2">
    <source>
        <dbReference type="SAM" id="MobiDB-lite"/>
    </source>
</evidence>
<protein>
    <recommendedName>
        <fullName evidence="3">SYO1-like TPR repeats domain-containing protein</fullName>
    </recommendedName>
</protein>
<dbReference type="PANTHER" id="PTHR13347">
    <property type="entry name" value="HEAT REPEAT-CONTAINING PROTEIN 3"/>
    <property type="match status" value="1"/>
</dbReference>
<dbReference type="Pfam" id="PF25567">
    <property type="entry name" value="TPR_SYO1"/>
    <property type="match status" value="1"/>
</dbReference>
<comment type="caution">
    <text evidence="4">The sequence shown here is derived from an EMBL/GenBank/DDBJ whole genome shotgun (WGS) entry which is preliminary data.</text>
</comment>
<dbReference type="AlphaFoldDB" id="A0A2S7Y1Q7"/>
<sequence length="684" mass="73081">MAKSRRNRAAARKDPLAKPVKPPSDPELAALREAKILPVIKDLKSTDTKKRTAAASAISNIIQDAKCRKLLLREQVVHTVLNETITDTALESRAAGWGILQVLAQEEESDFCIHLFRLDVLTAIEYASKNFTARVTAAEPKFSKLPKAEQSTIISILASLLSLITALAEAGDNVLNAIASNATLTQLLAVLITKHDDISGESESISTLRTDALACLMLLCEDNDKLAQAISVAGNHTFETLLSLKDRLDGDGVLACAVLHNIFASLEASADARLPAEIDDSVLIPTLTKVLASYSAEEPAGAAGESWSDPAQYQQLALETLASIGTSLSAAAGGPVEADKAAGKHRAPTRADGEDAGEDQEMDEADDVQSHSGDEGMGDEEDEDEMTQEEIQADMDMVLGGDDDDENIEHLPVLQALVQKALPELIRIAASQPSNEVAMAMQGHALSALNNIAWSLSVVDFADSHNAGILAAWSPAAKSIWAQVITPILASDTADLGLATQVTGLSWAIARALRSNTPLQAGEQRKFITLYQATRGSSSSSSSSSSSAEQPQTPDEDPFQSLGVKCIGVVGQLAMDPCPADINRELGTFLVTVVSALPQTAPAEAVEALNQLFDIYGEEEYAYDASVFWANNLVKHLEEAVPKARAMAKSVDKKTQAELRLRADEAVMNLTRFIAYKNKNKPKN</sequence>
<dbReference type="GO" id="GO:0042273">
    <property type="term" value="P:ribosomal large subunit biogenesis"/>
    <property type="evidence" value="ECO:0007669"/>
    <property type="project" value="TreeGrafter"/>
</dbReference>
<feature type="domain" description="SYO1-like TPR repeats" evidence="3">
    <location>
        <begin position="563"/>
        <end position="680"/>
    </location>
</feature>
<dbReference type="CDD" id="cd13394">
    <property type="entry name" value="Syo1_like"/>
    <property type="match status" value="1"/>
</dbReference>
<dbReference type="OrthoDB" id="288703at2759"/>